<evidence type="ECO:0008006" key="5">
    <source>
        <dbReference type="Google" id="ProtNLM"/>
    </source>
</evidence>
<keyword evidence="4" id="KW-1185">Reference proteome</keyword>
<gene>
    <name evidence="3" type="ORF">M9Y10_044463</name>
</gene>
<dbReference type="Proteomes" id="UP001470230">
    <property type="component" value="Unassembled WGS sequence"/>
</dbReference>
<evidence type="ECO:0000256" key="2">
    <source>
        <dbReference type="SAM" id="Phobius"/>
    </source>
</evidence>
<proteinExistence type="predicted"/>
<name>A0ABR2JSH4_9EUKA</name>
<organism evidence="3 4">
    <name type="scientific">Tritrichomonas musculus</name>
    <dbReference type="NCBI Taxonomy" id="1915356"/>
    <lineage>
        <taxon>Eukaryota</taxon>
        <taxon>Metamonada</taxon>
        <taxon>Parabasalia</taxon>
        <taxon>Tritrichomonadida</taxon>
        <taxon>Tritrichomonadidae</taxon>
        <taxon>Tritrichomonas</taxon>
    </lineage>
</organism>
<accession>A0ABR2JSH4</accession>
<feature type="compositionally biased region" description="Acidic residues" evidence="1">
    <location>
        <begin position="9"/>
        <end position="27"/>
    </location>
</feature>
<comment type="caution">
    <text evidence="3">The sequence shown here is derived from an EMBL/GenBank/DDBJ whole genome shotgun (WGS) entry which is preliminary data.</text>
</comment>
<feature type="transmembrane region" description="Helical" evidence="2">
    <location>
        <begin position="106"/>
        <end position="125"/>
    </location>
</feature>
<keyword evidence="2" id="KW-1133">Transmembrane helix</keyword>
<evidence type="ECO:0000313" key="4">
    <source>
        <dbReference type="Proteomes" id="UP001470230"/>
    </source>
</evidence>
<keyword evidence="2" id="KW-0472">Membrane</keyword>
<keyword evidence="2" id="KW-0812">Transmembrane</keyword>
<reference evidence="3 4" key="1">
    <citation type="submission" date="2024-04" db="EMBL/GenBank/DDBJ databases">
        <title>Tritrichomonas musculus Genome.</title>
        <authorList>
            <person name="Alves-Ferreira E."/>
            <person name="Grigg M."/>
            <person name="Lorenzi H."/>
            <person name="Galac M."/>
        </authorList>
    </citation>
    <scope>NUCLEOTIDE SEQUENCE [LARGE SCALE GENOMIC DNA]</scope>
    <source>
        <strain evidence="3 4">EAF2021</strain>
    </source>
</reference>
<feature type="region of interest" description="Disordered" evidence="1">
    <location>
        <begin position="1"/>
        <end position="27"/>
    </location>
</feature>
<evidence type="ECO:0000313" key="3">
    <source>
        <dbReference type="EMBL" id="KAK8881827.1"/>
    </source>
</evidence>
<sequence length="385" mass="44544">MKKGQANKEEEEINEDEEEEDSQSDDIEFQRKRFNYPNLIFDNSFYEKTMINKSQFGHKKYIYYTENSRKTESVRNIVRDLPQFNPKLTDGLQPKKMKKRRKYFKNIFYFLIGAIAFISAAIQSYHTPHQNLKKIESGVDTISENVRNLQKLLSTSQYTEYLLIPQLIQIGELLNDSSLVNIVASEIHNQNIAPLLYRTIGSEAGGCESLISQKIIEYSLFFLHDLTAFTNGFIISKDAVTKVFSNCNDIVDIDNALFSLLVAYVHKGKNLTLLNGIAKPIVKTILRDGNFGPWNLGPMKFFAYWTTISNLIPEDKENICRFVDFSSKNQDGWKSEFNAMICLLSKNIQCPSFENIDLYNLYKRDECREIFTQFNKTSSQNFGQL</sequence>
<protein>
    <recommendedName>
        <fullName evidence="5">Transmembrane protein</fullName>
    </recommendedName>
</protein>
<dbReference type="EMBL" id="JAPFFF010000009">
    <property type="protein sequence ID" value="KAK8881827.1"/>
    <property type="molecule type" value="Genomic_DNA"/>
</dbReference>
<evidence type="ECO:0000256" key="1">
    <source>
        <dbReference type="SAM" id="MobiDB-lite"/>
    </source>
</evidence>